<dbReference type="HOGENOM" id="CLU_2079700_0_0_11"/>
<dbReference type="EMBL" id="AP012319">
    <property type="protein sequence ID" value="BAL90112.1"/>
    <property type="molecule type" value="Genomic_DNA"/>
</dbReference>
<evidence type="ECO:0000256" key="1">
    <source>
        <dbReference type="SAM" id="MobiDB-lite"/>
    </source>
</evidence>
<dbReference type="PATRIC" id="fig|512565.3.peg.4880"/>
<dbReference type="STRING" id="512565.AMIS_48920"/>
<dbReference type="KEGG" id="ams:AMIS_48920"/>
<protein>
    <submittedName>
        <fullName evidence="2">Uncharacterized protein</fullName>
    </submittedName>
</protein>
<reference evidence="2 3" key="1">
    <citation type="submission" date="2012-02" db="EMBL/GenBank/DDBJ databases">
        <title>Complete genome sequence of Actinoplanes missouriensis 431 (= NBRC 102363).</title>
        <authorList>
            <person name="Ohnishi Y."/>
            <person name="Ishikawa J."/>
            <person name="Sekine M."/>
            <person name="Hosoyama A."/>
            <person name="Harada T."/>
            <person name="Narita H."/>
            <person name="Hata T."/>
            <person name="Konno Y."/>
            <person name="Tutikane K."/>
            <person name="Fujita N."/>
            <person name="Horinouchi S."/>
            <person name="Hayakawa M."/>
        </authorList>
    </citation>
    <scope>NUCLEOTIDE SEQUENCE [LARGE SCALE GENOMIC DNA]</scope>
    <source>
        <strain evidence="3">ATCC 14538 / DSM 43046 / CBS 188.64 / JCM 3121 / NBRC 102363 / NCIMB 12654 / NRRL B-3342 / UNCC 431</strain>
    </source>
</reference>
<feature type="region of interest" description="Disordered" evidence="1">
    <location>
        <begin position="61"/>
        <end position="98"/>
    </location>
</feature>
<proteinExistence type="predicted"/>
<accession>I0HAS5</accession>
<name>I0HAS5_ACTM4</name>
<organism evidence="2 3">
    <name type="scientific">Actinoplanes missouriensis (strain ATCC 14538 / DSM 43046 / CBS 188.64 / JCM 3121 / NBRC 102363 / NCIMB 12654 / NRRL B-3342 / UNCC 431)</name>
    <dbReference type="NCBI Taxonomy" id="512565"/>
    <lineage>
        <taxon>Bacteria</taxon>
        <taxon>Bacillati</taxon>
        <taxon>Actinomycetota</taxon>
        <taxon>Actinomycetes</taxon>
        <taxon>Micromonosporales</taxon>
        <taxon>Micromonosporaceae</taxon>
        <taxon>Actinoplanes</taxon>
    </lineage>
</organism>
<dbReference type="AlphaFoldDB" id="I0HAS5"/>
<dbReference type="RefSeq" id="WP_014445001.1">
    <property type="nucleotide sequence ID" value="NC_017093.1"/>
</dbReference>
<sequence>MIDQSEFDDVMLTLGHPWGDVDILLSEWAVRGPYGGRPFVSVTAAKRVSTGERLALDEIPPEYLNTPTTRQMQREGELPTPWGPPPDELPRPALDSLPPDMREEFLRLRYGDDGSAR</sequence>
<dbReference type="OrthoDB" id="3854634at2"/>
<evidence type="ECO:0000313" key="3">
    <source>
        <dbReference type="Proteomes" id="UP000007882"/>
    </source>
</evidence>
<gene>
    <name evidence="2" type="ordered locus">AMIS_48920</name>
</gene>
<keyword evidence="3" id="KW-1185">Reference proteome</keyword>
<dbReference type="Proteomes" id="UP000007882">
    <property type="component" value="Chromosome"/>
</dbReference>
<evidence type="ECO:0000313" key="2">
    <source>
        <dbReference type="EMBL" id="BAL90112.1"/>
    </source>
</evidence>